<keyword evidence="2" id="KW-1185">Reference proteome</keyword>
<dbReference type="AlphaFoldDB" id="A0A7W6LV99"/>
<reference evidence="1 2" key="1">
    <citation type="submission" date="2020-08" db="EMBL/GenBank/DDBJ databases">
        <title>Genomic Encyclopedia of Type Strains, Phase IV (KMG-IV): sequencing the most valuable type-strain genomes for metagenomic binning, comparative biology and taxonomic classification.</title>
        <authorList>
            <person name="Goeker M."/>
        </authorList>
    </citation>
    <scope>NUCLEOTIDE SEQUENCE [LARGE SCALE GENOMIC DNA]</scope>
    <source>
        <strain evidence="1 2">DSM 19371</strain>
    </source>
</reference>
<accession>A0A7W6LV99</accession>
<evidence type="ECO:0000313" key="2">
    <source>
        <dbReference type="Proteomes" id="UP000590524"/>
    </source>
</evidence>
<dbReference type="RefSeq" id="WP_015460420.1">
    <property type="nucleotide sequence ID" value="NZ_JACIEU010000017.1"/>
</dbReference>
<comment type="caution">
    <text evidence="1">The sequence shown here is derived from an EMBL/GenBank/DDBJ whole genome shotgun (WGS) entry which is preliminary data.</text>
</comment>
<evidence type="ECO:0000313" key="1">
    <source>
        <dbReference type="EMBL" id="MBB4150142.1"/>
    </source>
</evidence>
<dbReference type="Proteomes" id="UP000590524">
    <property type="component" value="Unassembled WGS sequence"/>
</dbReference>
<organism evidence="1 2">
    <name type="scientific">Sphingobium scionense</name>
    <dbReference type="NCBI Taxonomy" id="1404341"/>
    <lineage>
        <taxon>Bacteria</taxon>
        <taxon>Pseudomonadati</taxon>
        <taxon>Pseudomonadota</taxon>
        <taxon>Alphaproteobacteria</taxon>
        <taxon>Sphingomonadales</taxon>
        <taxon>Sphingomonadaceae</taxon>
        <taxon>Sphingobium</taxon>
    </lineage>
</organism>
<gene>
    <name evidence="1" type="ORF">GGQ90_003943</name>
</gene>
<protein>
    <submittedName>
        <fullName evidence="1">Uncharacterized protein</fullName>
    </submittedName>
</protein>
<sequence>MAIGFGSGLVRRPVLIPVDSAPAASQGASLAAPAGEARGTQYFEAHLDEAREIVVQCAAGTVRGQECANAEIAIAEADGKARFDAFMGNRNSDRDSSDWCISDGTSGCDVHNIH</sequence>
<proteinExistence type="predicted"/>
<name>A0A7W6LV99_9SPHN</name>
<dbReference type="EMBL" id="JACIEU010000017">
    <property type="protein sequence ID" value="MBB4150142.1"/>
    <property type="molecule type" value="Genomic_DNA"/>
</dbReference>